<dbReference type="PROSITE" id="PS50893">
    <property type="entry name" value="ABC_TRANSPORTER_2"/>
    <property type="match status" value="1"/>
</dbReference>
<dbReference type="InterPro" id="IPR012340">
    <property type="entry name" value="NA-bd_OB-fold"/>
</dbReference>
<dbReference type="HOGENOM" id="CLU_000604_72_0_14"/>
<dbReference type="InterPro" id="IPR008995">
    <property type="entry name" value="Mo/tungstate-bd_C_term_dom"/>
</dbReference>
<dbReference type="InterPro" id="IPR013611">
    <property type="entry name" value="Transp-assoc_OB_typ2"/>
</dbReference>
<keyword evidence="2" id="KW-0547">Nucleotide-binding</keyword>
<dbReference type="eggNOG" id="COG3842">
    <property type="taxonomic scope" value="Bacteria"/>
</dbReference>
<keyword evidence="4" id="KW-0175">Coiled coil</keyword>
<proteinExistence type="predicted"/>
<dbReference type="InterPro" id="IPR027417">
    <property type="entry name" value="P-loop_NTPase"/>
</dbReference>
<dbReference type="InterPro" id="IPR047641">
    <property type="entry name" value="ABC_transpr_MalK/UgpC-like"/>
</dbReference>
<evidence type="ECO:0000256" key="3">
    <source>
        <dbReference type="ARBA" id="ARBA00022840"/>
    </source>
</evidence>
<dbReference type="PANTHER" id="PTHR43875">
    <property type="entry name" value="MALTODEXTRIN IMPORT ATP-BINDING PROTEIN MSMX"/>
    <property type="match status" value="1"/>
</dbReference>
<dbReference type="InterPro" id="IPR017871">
    <property type="entry name" value="ABC_transporter-like_CS"/>
</dbReference>
<reference evidence="6 7" key="1">
    <citation type="journal article" date="2014" name="Genome Announc.">
        <title>Complete Genome Sequence of Mycoplasma bovoculi Strain M165/69T (ATCC 29104).</title>
        <authorList>
            <person name="Calcutt M.J."/>
            <person name="Foecking M.F."/>
        </authorList>
    </citation>
    <scope>NUCLEOTIDE SEQUENCE [LARGE SCALE GENOMIC DNA]</scope>
    <source>
        <strain evidence="6">M165/69</strain>
    </source>
</reference>
<dbReference type="KEGG" id="mbc:MYB_02660"/>
<evidence type="ECO:0000256" key="2">
    <source>
        <dbReference type="ARBA" id="ARBA00022741"/>
    </source>
</evidence>
<sequence length="640" mass="73715">MNLKNQDKTQQDQQFLNEIKNLKIAADQRFQLKSKIPAIEIKDLTIDFGETLAVDTANITVYKGELVTLLGPSGSGKTTILNAIAGLLTPTSGRILFNGQEVTKYTPQQRKLGLVFQNYALYPHLNVYDNIAFPLTNDPKWKQKVFEKSLLARVNANSVVFAKNGAPEEAIKEYKSHLYNYLDVYKQLEMQYNASKSAIYAKLNQLKTDLVLVKAHKHAEIKNLTFNLLKIQKLVPSFARRLFNKIVFSLSKKNKELIEKQTLDNKNYQTNLNNFLDARTKYEEDVKKINIKTREEYKLLKAQLKAEKKAINSNVPVELSQDYEVGATKIVRTKAELTKLKKQISEFKKKTFSIFINFEKDLVNKYSLDLSKLSDEELKEYETFKADNITVREAINREVLRTAEKVEITKNLAKKPTKLSGGQQQRVAIARGIVRHPDILLMDEPLSNLDAKLRIQTRQWIRKIQTEIGITTVFVTHDQEEAMSISDRIICMSTGYVQQIGTPMELYNTPKNEFVASFLGMPEMNIFDADYNLETNQISVKGKVIIENFKNYDKNKIRVGIRAEHIREMGSGNFVGTITTLEHLGKDILAKVEVEELGQITTFLKEKQFYEIGEKVNFYFRPEKVHFFDIDTRERVEWFS</sequence>
<dbReference type="AlphaFoldDB" id="W5UTH4"/>
<keyword evidence="3 6" id="KW-0067">ATP-binding</keyword>
<dbReference type="GO" id="GO:0022857">
    <property type="term" value="F:transmembrane transporter activity"/>
    <property type="evidence" value="ECO:0007669"/>
    <property type="project" value="InterPro"/>
</dbReference>
<dbReference type="GO" id="GO:0055052">
    <property type="term" value="C:ATP-binding cassette (ABC) transporter complex, substrate-binding subunit-containing"/>
    <property type="evidence" value="ECO:0007669"/>
    <property type="project" value="TreeGrafter"/>
</dbReference>
<protein>
    <submittedName>
        <fullName evidence="6">ABC transporter ATP-binding protein</fullName>
    </submittedName>
</protein>
<keyword evidence="1" id="KW-0813">Transport</keyword>
<evidence type="ECO:0000313" key="7">
    <source>
        <dbReference type="Proteomes" id="UP000019229"/>
    </source>
</evidence>
<dbReference type="Gene3D" id="2.40.50.140">
    <property type="entry name" value="Nucleic acid-binding proteins"/>
    <property type="match status" value="1"/>
</dbReference>
<dbReference type="PROSITE" id="PS00211">
    <property type="entry name" value="ABC_TRANSPORTER_1"/>
    <property type="match status" value="1"/>
</dbReference>
<dbReference type="InterPro" id="IPR003593">
    <property type="entry name" value="AAA+_ATPase"/>
</dbReference>
<dbReference type="GO" id="GO:0005524">
    <property type="term" value="F:ATP binding"/>
    <property type="evidence" value="ECO:0007669"/>
    <property type="project" value="UniProtKB-KW"/>
</dbReference>
<dbReference type="PATRIC" id="fig|743966.3.peg.535"/>
<dbReference type="STRING" id="743966.MYB_02660"/>
<dbReference type="Proteomes" id="UP000019229">
    <property type="component" value="Chromosome"/>
</dbReference>
<dbReference type="PANTHER" id="PTHR43875:SF1">
    <property type="entry name" value="OSMOPROTECTIVE COMPOUNDS UPTAKE ATP-BINDING PROTEIN GGTA"/>
    <property type="match status" value="1"/>
</dbReference>
<dbReference type="GO" id="GO:0016887">
    <property type="term" value="F:ATP hydrolysis activity"/>
    <property type="evidence" value="ECO:0007669"/>
    <property type="project" value="InterPro"/>
</dbReference>
<name>W5UTH4_9BACT</name>
<evidence type="ECO:0000313" key="6">
    <source>
        <dbReference type="EMBL" id="AHH45534.1"/>
    </source>
</evidence>
<gene>
    <name evidence="6" type="ORF">MYB_02660</name>
</gene>
<feature type="domain" description="ABC transporter" evidence="5">
    <location>
        <begin position="39"/>
        <end position="519"/>
    </location>
</feature>
<feature type="coiled-coil region" evidence="4">
    <location>
        <begin position="265"/>
        <end position="350"/>
    </location>
</feature>
<dbReference type="SMART" id="SM00382">
    <property type="entry name" value="AAA"/>
    <property type="match status" value="1"/>
</dbReference>
<dbReference type="Pfam" id="PF00005">
    <property type="entry name" value="ABC_tran"/>
    <property type="match status" value="2"/>
</dbReference>
<dbReference type="Gene3D" id="2.40.50.100">
    <property type="match status" value="1"/>
</dbReference>
<evidence type="ECO:0000256" key="1">
    <source>
        <dbReference type="ARBA" id="ARBA00022448"/>
    </source>
</evidence>
<dbReference type="InterPro" id="IPR003439">
    <property type="entry name" value="ABC_transporter-like_ATP-bd"/>
</dbReference>
<dbReference type="EMBL" id="CP007154">
    <property type="protein sequence ID" value="AHH45534.1"/>
    <property type="molecule type" value="Genomic_DNA"/>
</dbReference>
<evidence type="ECO:0000256" key="4">
    <source>
        <dbReference type="SAM" id="Coils"/>
    </source>
</evidence>
<evidence type="ECO:0000259" key="5">
    <source>
        <dbReference type="PROSITE" id="PS50893"/>
    </source>
</evidence>
<dbReference type="Pfam" id="PF08402">
    <property type="entry name" value="TOBE_2"/>
    <property type="match status" value="1"/>
</dbReference>
<dbReference type="Gene3D" id="3.40.50.300">
    <property type="entry name" value="P-loop containing nucleotide triphosphate hydrolases"/>
    <property type="match status" value="2"/>
</dbReference>
<dbReference type="SUPFAM" id="SSF52540">
    <property type="entry name" value="P-loop containing nucleoside triphosphate hydrolases"/>
    <property type="match status" value="1"/>
</dbReference>
<organism evidence="6 7">
    <name type="scientific">Mesomycoplasma bovoculi M165/69</name>
    <dbReference type="NCBI Taxonomy" id="743966"/>
    <lineage>
        <taxon>Bacteria</taxon>
        <taxon>Bacillati</taxon>
        <taxon>Mycoplasmatota</taxon>
        <taxon>Mycoplasmoidales</taxon>
        <taxon>Metamycoplasmataceae</taxon>
        <taxon>Mesomycoplasma</taxon>
    </lineage>
</organism>
<accession>W5UTH4</accession>
<keyword evidence="7" id="KW-1185">Reference proteome</keyword>
<dbReference type="SUPFAM" id="SSF50331">
    <property type="entry name" value="MOP-like"/>
    <property type="match status" value="1"/>
</dbReference>